<keyword evidence="1" id="KW-0547">Nucleotide-binding</keyword>
<proteinExistence type="inferred from homology"/>
<dbReference type="PANTHER" id="PTHR10492">
    <property type="match status" value="1"/>
</dbReference>
<evidence type="ECO:0000313" key="7">
    <source>
        <dbReference type="Proteomes" id="UP000634136"/>
    </source>
</evidence>
<dbReference type="InterPro" id="IPR010285">
    <property type="entry name" value="DNA_helicase_pif1-like_DEAD"/>
</dbReference>
<gene>
    <name evidence="6" type="ORF">G2W53_028028</name>
</gene>
<accession>A0A834T1D4</accession>
<comment type="similarity">
    <text evidence="1">Belongs to the helicase family.</text>
</comment>
<dbReference type="InterPro" id="IPR027417">
    <property type="entry name" value="P-loop_NTPase"/>
</dbReference>
<dbReference type="Pfam" id="PF21530">
    <property type="entry name" value="Pif1_2B_dom"/>
    <property type="match status" value="1"/>
</dbReference>
<keyword evidence="1" id="KW-0347">Helicase</keyword>
<feature type="compositionally biased region" description="Basic residues" evidence="2">
    <location>
        <begin position="74"/>
        <end position="83"/>
    </location>
</feature>
<keyword evidence="1" id="KW-0233">DNA recombination</keyword>
<name>A0A834T1D4_9FABA</name>
<feature type="domain" description="DNA helicase Pif1-like DEAD-box helicase" evidence="3">
    <location>
        <begin position="974"/>
        <end position="1176"/>
    </location>
</feature>
<dbReference type="GO" id="GO:0000723">
    <property type="term" value="P:telomere maintenance"/>
    <property type="evidence" value="ECO:0007669"/>
    <property type="project" value="InterPro"/>
</dbReference>
<dbReference type="EC" id="5.6.2.3" evidence="1"/>
<evidence type="ECO:0000259" key="5">
    <source>
        <dbReference type="Pfam" id="PF21530"/>
    </source>
</evidence>
<dbReference type="GO" id="GO:0006281">
    <property type="term" value="P:DNA repair"/>
    <property type="evidence" value="ECO:0007669"/>
    <property type="project" value="UniProtKB-KW"/>
</dbReference>
<sequence>MESHNRTEQSRIRQQRSRASMTDEQRHEYLTRQRANYQARRTLGTISQQEQRLSNQRQQYQTQNSEHRQDLLSRRRTNIRRRQPTSAEDIPEGNQRNIIPEASTSTHNEHVDTVFTDSRPPVIRRRRNNRNCARDFHESMGITQSHLSASTTCPFCGACLLPHESSDFCCLNGRISLPAMSVPPELLSIYNDETEVGRHFRQHIRMYNHIFAFTSMGVHLDGDLANGREGVYSFRAQGAIYHKIGGFLPSSSERPRFLQLYIYDTDNEINNRVAENPTLNVELVERLRSILDVHNPFAHRFRQLAQEPNIENCQLIIREQPRNRPQYNIPTASEVAAIIVGGEEAGQINGRDIVVQCNSGHLMNVPDTAGYYDPLQYPLLLPCGTYGWDVNTQNGAASRTKVTCRDYYSYMLQIRDGRDNLLLRGCRLLQQYAVDIFLKMETQKFRWVRNNQSKIRAEMYNGLQDSFEAGINISGHLGRRIILPSSIVGCPRDMSERFQDAMRVVGVSGKPDLFLTMTCNPSWDEIRDLLLPGQLPQDRPDLLSRVFHSKFEDFKDDIFNKGVLGEVVAYAYVIEFQKRGLPHAHMLLILGDDDKLNSPDVYDQIVKAEIPLQSDQPELYTSVLKHMIHGPCGTINPRSPCMQKGKCKRHFPKPFVPYTVQGNDCYPLYQRRDMGQVPLGRESNIDEVKQYIDARWVCAPEALWRIYKFSMSRIYPAVERLQIHMPNMQRVQFNEDQSVYEILGNERNTRTQLTEYFRMNRVDPEARNYLYIEFPQHYTWVKNPPEWKRRRSHKKVIGRIYTVSLSEGDKFYLRFLLLHVKGAKDFDDLLTYNGIKYPTFKEAAIQRGLLENDDSIRQCLQEASTFRSPVALRRLFVTVLLYCQPTGVMELWNEFHHFMMEDHPSSSNVNNVRSINRLLRDLDTLLSQHGKHIANYDLPTLIDDPEGNNDVPKCIEDELSIPVSDTDMQLIDLLNDDQKNAFKSIIDAIEHGRNATFFVDGPGGTGKTFLYRALLSSVRKKGMIALATASSGIAATILPGGRTAHSRFKIPLSVDASTTCSISKNSDLAELIRRSTIIIWDEAPMTHRYAFESVDRTFRDITGVDSPFGGKIVILGGDFRQILPVIPNGSKAQMINASIVNSPLWRHFEVLHLKQNMRSRNDQGFSEWLLRVGHGIESVIENDMIKIPPDMGIPWEGEDPLNNLIDRVFPDLSRHMNDSSYMVERAILTLTNEEVDRLNDRIIAKYPGEDHILYSFDSVDDDPRNLYQQEFLNSISPSGMPPHVLRLKKGVPIMLLRNIDPKAGLCNGTRLICRDFLPNVIDAEILTGQMKGDRVFIPRIPLKPTESAHLPFQMTRRQFPVRLSFALTINKSQGQTIPSVGVYFPDHVFSHGQLYVAMSRGTSMETVKVLVKKGHLRGEHQIYTQIKMVCQEIKQIRKSQQKDDEMYSYDVNPKQTWIDNLFIPYATPRNNKVHRLQIYSFGWGITLQIDKRQLWKMVKREILSQRASRNMIIRRYEFDTSDLGKLYRRQETTSPWNKIEFELQRMIASAAGKQLEAAQ</sequence>
<evidence type="ECO:0000259" key="3">
    <source>
        <dbReference type="Pfam" id="PF05970"/>
    </source>
</evidence>
<dbReference type="Pfam" id="PF05970">
    <property type="entry name" value="PIF1"/>
    <property type="match status" value="1"/>
</dbReference>
<keyword evidence="7" id="KW-1185">Reference proteome</keyword>
<dbReference type="Pfam" id="PF14214">
    <property type="entry name" value="Helitron_like_N"/>
    <property type="match status" value="1"/>
</dbReference>
<dbReference type="Gene3D" id="3.40.50.300">
    <property type="entry name" value="P-loop containing nucleotide triphosphate hydrolases"/>
    <property type="match status" value="1"/>
</dbReference>
<keyword evidence="1" id="KW-0227">DNA damage</keyword>
<dbReference type="InterPro" id="IPR025476">
    <property type="entry name" value="Helitron_helicase-like"/>
</dbReference>
<evidence type="ECO:0000259" key="4">
    <source>
        <dbReference type="Pfam" id="PF14214"/>
    </source>
</evidence>
<feature type="domain" description="Helitron helicase-like" evidence="4">
    <location>
        <begin position="407"/>
        <end position="588"/>
    </location>
</feature>
<feature type="compositionally biased region" description="Low complexity" evidence="2">
    <location>
        <begin position="48"/>
        <end position="64"/>
    </location>
</feature>
<comment type="caution">
    <text evidence="6">The sequence shown here is derived from an EMBL/GenBank/DDBJ whole genome shotgun (WGS) entry which is preliminary data.</text>
</comment>
<dbReference type="GO" id="GO:0043139">
    <property type="term" value="F:5'-3' DNA helicase activity"/>
    <property type="evidence" value="ECO:0007669"/>
    <property type="project" value="UniProtKB-EC"/>
</dbReference>
<dbReference type="Proteomes" id="UP000634136">
    <property type="component" value="Unassembled WGS sequence"/>
</dbReference>
<feature type="compositionally biased region" description="Basic and acidic residues" evidence="2">
    <location>
        <begin position="1"/>
        <end position="11"/>
    </location>
</feature>
<dbReference type="GO" id="GO:0016787">
    <property type="term" value="F:hydrolase activity"/>
    <property type="evidence" value="ECO:0007669"/>
    <property type="project" value="UniProtKB-KW"/>
</dbReference>
<feature type="compositionally biased region" description="Polar residues" evidence="2">
    <location>
        <begin position="94"/>
        <end position="106"/>
    </location>
</feature>
<evidence type="ECO:0000256" key="2">
    <source>
        <dbReference type="SAM" id="MobiDB-lite"/>
    </source>
</evidence>
<comment type="cofactor">
    <cofactor evidence="1">
        <name>Mg(2+)</name>
        <dbReference type="ChEBI" id="CHEBI:18420"/>
    </cofactor>
</comment>
<dbReference type="EMBL" id="JAAIUW010000009">
    <property type="protein sequence ID" value="KAF7814059.1"/>
    <property type="molecule type" value="Genomic_DNA"/>
</dbReference>
<keyword evidence="1" id="KW-0067">ATP-binding</keyword>
<dbReference type="GO" id="GO:0005524">
    <property type="term" value="F:ATP binding"/>
    <property type="evidence" value="ECO:0007669"/>
    <property type="project" value="UniProtKB-KW"/>
</dbReference>
<keyword evidence="1" id="KW-0378">Hydrolase</keyword>
<dbReference type="SUPFAM" id="SSF52540">
    <property type="entry name" value="P-loop containing nucleoside triphosphate hydrolases"/>
    <property type="match status" value="2"/>
</dbReference>
<keyword evidence="1" id="KW-0234">DNA repair</keyword>
<organism evidence="6 7">
    <name type="scientific">Senna tora</name>
    <dbReference type="NCBI Taxonomy" id="362788"/>
    <lineage>
        <taxon>Eukaryota</taxon>
        <taxon>Viridiplantae</taxon>
        <taxon>Streptophyta</taxon>
        <taxon>Embryophyta</taxon>
        <taxon>Tracheophyta</taxon>
        <taxon>Spermatophyta</taxon>
        <taxon>Magnoliopsida</taxon>
        <taxon>eudicotyledons</taxon>
        <taxon>Gunneridae</taxon>
        <taxon>Pentapetalae</taxon>
        <taxon>rosids</taxon>
        <taxon>fabids</taxon>
        <taxon>Fabales</taxon>
        <taxon>Fabaceae</taxon>
        <taxon>Caesalpinioideae</taxon>
        <taxon>Cassia clade</taxon>
        <taxon>Senna</taxon>
    </lineage>
</organism>
<dbReference type="GO" id="GO:0006310">
    <property type="term" value="P:DNA recombination"/>
    <property type="evidence" value="ECO:0007669"/>
    <property type="project" value="UniProtKB-KW"/>
</dbReference>
<feature type="domain" description="DNA helicase Pif1-like 2B" evidence="5">
    <location>
        <begin position="1270"/>
        <end position="1313"/>
    </location>
</feature>
<evidence type="ECO:0000313" key="6">
    <source>
        <dbReference type="EMBL" id="KAF7814059.1"/>
    </source>
</evidence>
<reference evidence="6" key="1">
    <citation type="submission" date="2020-09" db="EMBL/GenBank/DDBJ databases">
        <title>Genome-Enabled Discovery of Anthraquinone Biosynthesis in Senna tora.</title>
        <authorList>
            <person name="Kang S.-H."/>
            <person name="Pandey R.P."/>
            <person name="Lee C.-M."/>
            <person name="Sim J.-S."/>
            <person name="Jeong J.-T."/>
            <person name="Choi B.-S."/>
            <person name="Jung M."/>
            <person name="Ginzburg D."/>
            <person name="Zhao K."/>
            <person name="Won S.Y."/>
            <person name="Oh T.-J."/>
            <person name="Yu Y."/>
            <person name="Kim N.-H."/>
            <person name="Lee O.R."/>
            <person name="Lee T.-H."/>
            <person name="Bashyal P."/>
            <person name="Kim T.-S."/>
            <person name="Lee W.-H."/>
            <person name="Kawkins C."/>
            <person name="Kim C.-K."/>
            <person name="Kim J.S."/>
            <person name="Ahn B.O."/>
            <person name="Rhee S.Y."/>
            <person name="Sohng J.K."/>
        </authorList>
    </citation>
    <scope>NUCLEOTIDE SEQUENCE</scope>
    <source>
        <tissue evidence="6">Leaf</tissue>
    </source>
</reference>
<protein>
    <recommendedName>
        <fullName evidence="1">ATP-dependent DNA helicase</fullName>
        <ecNumber evidence="1">5.6.2.3</ecNumber>
    </recommendedName>
</protein>
<dbReference type="InterPro" id="IPR049163">
    <property type="entry name" value="Pif1-like_2B_dom"/>
</dbReference>
<dbReference type="OrthoDB" id="687790at2759"/>
<evidence type="ECO:0000256" key="1">
    <source>
        <dbReference type="RuleBase" id="RU363044"/>
    </source>
</evidence>
<feature type="compositionally biased region" description="Basic and acidic residues" evidence="2">
    <location>
        <begin position="21"/>
        <end position="31"/>
    </location>
</feature>
<dbReference type="PANTHER" id="PTHR10492:SF94">
    <property type="entry name" value="ATP-DEPENDENT DNA HELICASE"/>
    <property type="match status" value="1"/>
</dbReference>
<feature type="region of interest" description="Disordered" evidence="2">
    <location>
        <begin position="1"/>
        <end position="109"/>
    </location>
</feature>
<dbReference type="FunFam" id="3.40.50.300:FF:002884">
    <property type="entry name" value="ATP-dependent DNA helicase"/>
    <property type="match status" value="1"/>
</dbReference>
<comment type="catalytic activity">
    <reaction evidence="1">
        <text>ATP + H2O = ADP + phosphate + H(+)</text>
        <dbReference type="Rhea" id="RHEA:13065"/>
        <dbReference type="ChEBI" id="CHEBI:15377"/>
        <dbReference type="ChEBI" id="CHEBI:15378"/>
        <dbReference type="ChEBI" id="CHEBI:30616"/>
        <dbReference type="ChEBI" id="CHEBI:43474"/>
        <dbReference type="ChEBI" id="CHEBI:456216"/>
        <dbReference type="EC" id="5.6.2.3"/>
    </reaction>
</comment>